<accession>A0ABR7Q7S3</accession>
<evidence type="ECO:0008006" key="4">
    <source>
        <dbReference type="Google" id="ProtNLM"/>
    </source>
</evidence>
<dbReference type="EMBL" id="JACGWS010000003">
    <property type="protein sequence ID" value="MBC8754369.1"/>
    <property type="molecule type" value="Genomic_DNA"/>
</dbReference>
<comment type="caution">
    <text evidence="2">The sequence shown here is derived from an EMBL/GenBank/DDBJ whole genome shotgun (WGS) entry which is preliminary data.</text>
</comment>
<proteinExistence type="predicted"/>
<sequence length="49" mass="5452">MKKSLKKLALNKKAVSSLTEKINGGLRREAPTTDPTENTRCFDCPPDTF</sequence>
<protein>
    <recommendedName>
        <fullName evidence="4">Natural product</fullName>
    </recommendedName>
</protein>
<name>A0ABR7Q7S3_9FLAO</name>
<evidence type="ECO:0000313" key="3">
    <source>
        <dbReference type="Proteomes" id="UP000619238"/>
    </source>
</evidence>
<dbReference type="Proteomes" id="UP000619238">
    <property type="component" value="Unassembled WGS sequence"/>
</dbReference>
<evidence type="ECO:0000256" key="1">
    <source>
        <dbReference type="SAM" id="MobiDB-lite"/>
    </source>
</evidence>
<organism evidence="2 3">
    <name type="scientific">Kordia aestuariivivens</name>
    <dbReference type="NCBI Taxonomy" id="2759037"/>
    <lineage>
        <taxon>Bacteria</taxon>
        <taxon>Pseudomonadati</taxon>
        <taxon>Bacteroidota</taxon>
        <taxon>Flavobacteriia</taxon>
        <taxon>Flavobacteriales</taxon>
        <taxon>Flavobacteriaceae</taxon>
        <taxon>Kordia</taxon>
    </lineage>
</organism>
<dbReference type="RefSeq" id="WP_187561408.1">
    <property type="nucleotide sequence ID" value="NZ_JACGWS010000003.1"/>
</dbReference>
<gene>
    <name evidence="2" type="ORF">H2O64_06780</name>
</gene>
<evidence type="ECO:0000313" key="2">
    <source>
        <dbReference type="EMBL" id="MBC8754369.1"/>
    </source>
</evidence>
<reference evidence="2 3" key="1">
    <citation type="submission" date="2020-07" db="EMBL/GenBank/DDBJ databases">
        <title>Description of Kordia aestuariivivens sp. nov., isolated from a tidal flat.</title>
        <authorList>
            <person name="Park S."/>
            <person name="Yoon J.-H."/>
        </authorList>
    </citation>
    <scope>NUCLEOTIDE SEQUENCE [LARGE SCALE GENOMIC DNA]</scope>
    <source>
        <strain evidence="2 3">YSTF-M3</strain>
    </source>
</reference>
<keyword evidence="3" id="KW-1185">Reference proteome</keyword>
<feature type="region of interest" description="Disordered" evidence="1">
    <location>
        <begin position="22"/>
        <end position="49"/>
    </location>
</feature>